<dbReference type="FunFam" id="1.10.10.60:FF:000416">
    <property type="entry name" value="Myb family transcription factor"/>
    <property type="match status" value="1"/>
</dbReference>
<feature type="transmembrane region" description="Helical" evidence="2">
    <location>
        <begin position="84"/>
        <end position="104"/>
    </location>
</feature>
<dbReference type="Gene3D" id="1.10.10.60">
    <property type="entry name" value="Homeodomain-like"/>
    <property type="match status" value="2"/>
</dbReference>
<dbReference type="PANTHER" id="PTHR43999">
    <property type="entry name" value="DNAJ HOMOLOG SUBFAMILY C MEMBER 2"/>
    <property type="match status" value="1"/>
</dbReference>
<proteinExistence type="predicted"/>
<feature type="region of interest" description="Disordered" evidence="1">
    <location>
        <begin position="121"/>
        <end position="140"/>
    </location>
</feature>
<organism evidence="4 5">
    <name type="scientific">Buddleja alternifolia</name>
    <dbReference type="NCBI Taxonomy" id="168488"/>
    <lineage>
        <taxon>Eukaryota</taxon>
        <taxon>Viridiplantae</taxon>
        <taxon>Streptophyta</taxon>
        <taxon>Embryophyta</taxon>
        <taxon>Tracheophyta</taxon>
        <taxon>Spermatophyta</taxon>
        <taxon>Magnoliopsida</taxon>
        <taxon>eudicotyledons</taxon>
        <taxon>Gunneridae</taxon>
        <taxon>Pentapetalae</taxon>
        <taxon>asterids</taxon>
        <taxon>lamiids</taxon>
        <taxon>Lamiales</taxon>
        <taxon>Scrophulariaceae</taxon>
        <taxon>Buddlejeae</taxon>
        <taxon>Buddleja</taxon>
    </lineage>
</organism>
<feature type="domain" description="Myb-like" evidence="3">
    <location>
        <begin position="258"/>
        <end position="307"/>
    </location>
</feature>
<keyword evidence="5" id="KW-1185">Reference proteome</keyword>
<comment type="caution">
    <text evidence="4">The sequence shown here is derived from an EMBL/GenBank/DDBJ whole genome shotgun (WGS) entry which is preliminary data.</text>
</comment>
<gene>
    <name evidence="4" type="ORF">BUALT_Bualt10G0016200</name>
</gene>
<name>A0AAV6X2H3_9LAMI</name>
<evidence type="ECO:0000259" key="3">
    <source>
        <dbReference type="PROSITE" id="PS50090"/>
    </source>
</evidence>
<dbReference type="InterPro" id="IPR009057">
    <property type="entry name" value="Homeodomain-like_sf"/>
</dbReference>
<keyword evidence="2" id="KW-0812">Transmembrane</keyword>
<dbReference type="Pfam" id="PF00249">
    <property type="entry name" value="Myb_DNA-binding"/>
    <property type="match status" value="1"/>
</dbReference>
<dbReference type="SMART" id="SM00717">
    <property type="entry name" value="SANT"/>
    <property type="match status" value="2"/>
</dbReference>
<accession>A0AAV6X2H3</accession>
<dbReference type="GO" id="GO:0051083">
    <property type="term" value="P:'de novo' cotranslational protein folding"/>
    <property type="evidence" value="ECO:0007669"/>
    <property type="project" value="InterPro"/>
</dbReference>
<evidence type="ECO:0000313" key="5">
    <source>
        <dbReference type="Proteomes" id="UP000826271"/>
    </source>
</evidence>
<reference evidence="4" key="1">
    <citation type="submission" date="2019-10" db="EMBL/GenBank/DDBJ databases">
        <authorList>
            <person name="Zhang R."/>
            <person name="Pan Y."/>
            <person name="Wang J."/>
            <person name="Ma R."/>
            <person name="Yu S."/>
        </authorList>
    </citation>
    <scope>NUCLEOTIDE SEQUENCE</scope>
    <source>
        <strain evidence="4">LA-IB0</strain>
        <tissue evidence="4">Leaf</tissue>
    </source>
</reference>
<keyword evidence="2" id="KW-0472">Membrane</keyword>
<evidence type="ECO:0000256" key="1">
    <source>
        <dbReference type="SAM" id="MobiDB-lite"/>
    </source>
</evidence>
<dbReference type="GO" id="GO:0006450">
    <property type="term" value="P:regulation of translational fidelity"/>
    <property type="evidence" value="ECO:0007669"/>
    <property type="project" value="InterPro"/>
</dbReference>
<evidence type="ECO:0000313" key="4">
    <source>
        <dbReference type="EMBL" id="KAG8374632.1"/>
    </source>
</evidence>
<feature type="transmembrane region" description="Helical" evidence="2">
    <location>
        <begin position="42"/>
        <end position="64"/>
    </location>
</feature>
<dbReference type="InterPro" id="IPR044634">
    <property type="entry name" value="Zuotin/DnaJC2"/>
</dbReference>
<dbReference type="GO" id="GO:0005829">
    <property type="term" value="C:cytosol"/>
    <property type="evidence" value="ECO:0007669"/>
    <property type="project" value="TreeGrafter"/>
</dbReference>
<evidence type="ECO:0000256" key="2">
    <source>
        <dbReference type="SAM" id="Phobius"/>
    </source>
</evidence>
<dbReference type="Proteomes" id="UP000826271">
    <property type="component" value="Unassembled WGS sequence"/>
</dbReference>
<dbReference type="GO" id="GO:0030544">
    <property type="term" value="F:Hsp70 protein binding"/>
    <property type="evidence" value="ECO:0007669"/>
    <property type="project" value="InterPro"/>
</dbReference>
<protein>
    <recommendedName>
        <fullName evidence="3">Myb-like domain-containing protein</fullName>
    </recommendedName>
</protein>
<dbReference type="CDD" id="cd00167">
    <property type="entry name" value="SANT"/>
    <property type="match status" value="2"/>
</dbReference>
<dbReference type="SUPFAM" id="SSF46689">
    <property type="entry name" value="Homeodomain-like"/>
    <property type="match status" value="2"/>
</dbReference>
<dbReference type="PROSITE" id="PS50090">
    <property type="entry name" value="MYB_LIKE"/>
    <property type="match status" value="1"/>
</dbReference>
<dbReference type="EMBL" id="WHWC01000010">
    <property type="protein sequence ID" value="KAG8374632.1"/>
    <property type="molecule type" value="Genomic_DNA"/>
</dbReference>
<dbReference type="GO" id="GO:0043022">
    <property type="term" value="F:ribosome binding"/>
    <property type="evidence" value="ECO:0007669"/>
    <property type="project" value="InterPro"/>
</dbReference>
<dbReference type="PANTHER" id="PTHR43999:SF3">
    <property type="entry name" value="TRANSCRIPTION FACTOR MAMYB"/>
    <property type="match status" value="1"/>
</dbReference>
<dbReference type="AlphaFoldDB" id="A0AAV6X2H3"/>
<keyword evidence="2" id="KW-1133">Transmembrane helix</keyword>
<dbReference type="InterPro" id="IPR001005">
    <property type="entry name" value="SANT/Myb"/>
</dbReference>
<dbReference type="Pfam" id="PF23082">
    <property type="entry name" value="Myb_DNA-binding_2"/>
    <property type="match status" value="1"/>
</dbReference>
<sequence length="321" mass="35585">MGGRRRGYFEGPTPLFVITSDSVNSTTIARSILLRSTATPCLICRLISILLMHLQVVVVVVAAASNVLKPIFLLISVQDVVGGGWSSVVVGGLVVVGLGVIYLLQMGKSILPNNKPLRTSLPHRRRYPCRPRPTSQGTPQDFFNLVENGSGRIKGSSLSEKKYEEEREWSEVDEELLRKLMAKHPVGKPGRWEAIAEGFKGKYKVESVIAKSKELRERKVSDQDSYKKFLKDRKAVDKRVLDEGEIENNAVGMTQNDEEGKKESEWSGAEDLALLSALKAFPKDVAMRWEKIAASVPGKTKAACMKRVAELKKDFRSSKAT</sequence>